<evidence type="ECO:0000256" key="1">
    <source>
        <dbReference type="SAM" id="Phobius"/>
    </source>
</evidence>
<dbReference type="Proteomes" id="UP000315908">
    <property type="component" value="Unassembled WGS sequence"/>
</dbReference>
<evidence type="ECO:0008006" key="4">
    <source>
        <dbReference type="Google" id="ProtNLM"/>
    </source>
</evidence>
<name>A0A562M9B4_9SPHI</name>
<keyword evidence="1" id="KW-0472">Membrane</keyword>
<reference evidence="2 3" key="1">
    <citation type="journal article" date="2015" name="Stand. Genomic Sci.">
        <title>Genomic Encyclopedia of Bacterial and Archaeal Type Strains, Phase III: the genomes of soil and plant-associated and newly described type strains.</title>
        <authorList>
            <person name="Whitman W.B."/>
            <person name="Woyke T."/>
            <person name="Klenk H.P."/>
            <person name="Zhou Y."/>
            <person name="Lilburn T.G."/>
            <person name="Beck B.J."/>
            <person name="De Vos P."/>
            <person name="Vandamme P."/>
            <person name="Eisen J.A."/>
            <person name="Garrity G."/>
            <person name="Hugenholtz P."/>
            <person name="Kyrpides N.C."/>
        </authorList>
    </citation>
    <scope>NUCLEOTIDE SEQUENCE [LARGE SCALE GENOMIC DNA]</scope>
    <source>
        <strain evidence="2 3">CGMCC 1.6855</strain>
    </source>
</reference>
<dbReference type="RefSeq" id="WP_145329896.1">
    <property type="nucleotide sequence ID" value="NZ_JBARTG010000056.1"/>
</dbReference>
<comment type="caution">
    <text evidence="2">The sequence shown here is derived from an EMBL/GenBank/DDBJ whole genome shotgun (WGS) entry which is preliminary data.</text>
</comment>
<feature type="transmembrane region" description="Helical" evidence="1">
    <location>
        <begin position="97"/>
        <end position="114"/>
    </location>
</feature>
<proteinExistence type="predicted"/>
<evidence type="ECO:0000313" key="3">
    <source>
        <dbReference type="Proteomes" id="UP000315908"/>
    </source>
</evidence>
<feature type="transmembrane region" description="Helical" evidence="1">
    <location>
        <begin position="134"/>
        <end position="154"/>
    </location>
</feature>
<protein>
    <recommendedName>
        <fullName evidence="4">HTH LytTR-type domain-containing protein</fullName>
    </recommendedName>
</protein>
<evidence type="ECO:0000313" key="2">
    <source>
        <dbReference type="EMBL" id="TWI16480.1"/>
    </source>
</evidence>
<sequence>MESVKSTESTDGDWDLSINHWRSRTIWILIFSFYNASAGYRIGAGWKIYKYCLSNTNFYVDFLWSIFFLSVMVEWTMQTTAYFDQKQPWRNEFLKRFFIQIIFIYLPTIFYLECMDRLYLQITDRALFRIPQNILQLPFSMGISLIYTLFYSLASLYREYMAGIGEVEILINDEKQGKIAAIKQNNLQDNPVITIRDGKDIRLMDLDIVLICNNNGMNTIYERNPANPPIQDSHALKYLVERLDTKEYYQITRWELVHRSVIKGYEVNGDKNFRLQLDFPLEQQLVINKDKIDDFAKWLLDENDG</sequence>
<dbReference type="AlphaFoldDB" id="A0A562M9B4"/>
<organism evidence="2 3">
    <name type="scientific">Sphingobacterium siyangense</name>
    <dbReference type="NCBI Taxonomy" id="459529"/>
    <lineage>
        <taxon>Bacteria</taxon>
        <taxon>Pseudomonadati</taxon>
        <taxon>Bacteroidota</taxon>
        <taxon>Sphingobacteriia</taxon>
        <taxon>Sphingobacteriales</taxon>
        <taxon>Sphingobacteriaceae</taxon>
        <taxon>Sphingobacterium</taxon>
    </lineage>
</organism>
<keyword evidence="1" id="KW-0812">Transmembrane</keyword>
<feature type="transmembrane region" description="Helical" evidence="1">
    <location>
        <begin position="26"/>
        <end position="46"/>
    </location>
</feature>
<dbReference type="OrthoDB" id="713931at2"/>
<gene>
    <name evidence="2" type="ORF">IQ31_04324</name>
</gene>
<accession>A0A562M9B4</accession>
<dbReference type="EMBL" id="VLKR01000029">
    <property type="protein sequence ID" value="TWI16480.1"/>
    <property type="molecule type" value="Genomic_DNA"/>
</dbReference>
<keyword evidence="1" id="KW-1133">Transmembrane helix</keyword>
<feature type="transmembrane region" description="Helical" evidence="1">
    <location>
        <begin position="58"/>
        <end position="77"/>
    </location>
</feature>